<keyword evidence="3 10" id="KW-0285">Flavoprotein</keyword>
<dbReference type="InterPro" id="IPR050151">
    <property type="entry name" value="Class-I_Pyr_Nuc-Dis_Oxidored"/>
</dbReference>
<comment type="cofactor">
    <cofactor evidence="10">
        <name>FAD</name>
        <dbReference type="ChEBI" id="CHEBI:57692"/>
    </cofactor>
    <text evidence="10">Binds 1 FAD per subunit.</text>
</comment>
<name>A0ABT4XWY7_9RHOB</name>
<dbReference type="GO" id="GO:0004148">
    <property type="term" value="F:dihydrolipoyl dehydrogenase (NADH) activity"/>
    <property type="evidence" value="ECO:0007669"/>
    <property type="project" value="UniProtKB-EC"/>
</dbReference>
<dbReference type="Gene3D" id="3.50.50.60">
    <property type="entry name" value="FAD/NAD(P)-binding domain"/>
    <property type="match status" value="2"/>
</dbReference>
<dbReference type="PANTHER" id="PTHR22912">
    <property type="entry name" value="DISULFIDE OXIDOREDUCTASE"/>
    <property type="match status" value="1"/>
</dbReference>
<evidence type="ECO:0000256" key="5">
    <source>
        <dbReference type="ARBA" id="ARBA00023002"/>
    </source>
</evidence>
<evidence type="ECO:0000256" key="3">
    <source>
        <dbReference type="ARBA" id="ARBA00022630"/>
    </source>
</evidence>
<comment type="catalytic activity">
    <reaction evidence="9 10">
        <text>N(6)-[(R)-dihydrolipoyl]-L-lysyl-[protein] + NAD(+) = N(6)-[(R)-lipoyl]-L-lysyl-[protein] + NADH + H(+)</text>
        <dbReference type="Rhea" id="RHEA:15045"/>
        <dbReference type="Rhea" id="RHEA-COMP:10474"/>
        <dbReference type="Rhea" id="RHEA-COMP:10475"/>
        <dbReference type="ChEBI" id="CHEBI:15378"/>
        <dbReference type="ChEBI" id="CHEBI:57540"/>
        <dbReference type="ChEBI" id="CHEBI:57945"/>
        <dbReference type="ChEBI" id="CHEBI:83099"/>
        <dbReference type="ChEBI" id="CHEBI:83100"/>
        <dbReference type="EC" id="1.8.1.4"/>
    </reaction>
</comment>
<accession>A0ABT4XWY7</accession>
<keyword evidence="14" id="KW-1185">Reference proteome</keyword>
<reference evidence="13 14" key="1">
    <citation type="submission" date="2023-01" db="EMBL/GenBank/DDBJ databases">
        <title>Thalassococcus onchidii sp. nov., isolated from a marine invertebrate from the South China Sea.</title>
        <authorList>
            <person name="Xu S."/>
            <person name="Liu Z."/>
            <person name="Xu Y."/>
        </authorList>
    </citation>
    <scope>NUCLEOTIDE SEQUENCE [LARGE SCALE GENOMIC DNA]</scope>
    <source>
        <strain evidence="13 14">KCTC 32084</strain>
    </source>
</reference>
<keyword evidence="5 10" id="KW-0560">Oxidoreductase</keyword>
<evidence type="ECO:0000259" key="11">
    <source>
        <dbReference type="Pfam" id="PF02852"/>
    </source>
</evidence>
<keyword evidence="6 10" id="KW-0520">NAD</keyword>
<gene>
    <name evidence="13" type="primary">lpdA</name>
    <name evidence="13" type="ORF">PFY00_17220</name>
</gene>
<keyword evidence="4 10" id="KW-0274">FAD</keyword>
<dbReference type="SUPFAM" id="SSF55424">
    <property type="entry name" value="FAD/NAD-linked reductases, dimerisation (C-terminal) domain"/>
    <property type="match status" value="1"/>
</dbReference>
<dbReference type="PRINTS" id="PR00411">
    <property type="entry name" value="PNDRDTASEI"/>
</dbReference>
<comment type="similarity">
    <text evidence="1 10">Belongs to the class-I pyridine nucleotide-disulfide oxidoreductase family.</text>
</comment>
<dbReference type="Pfam" id="PF07992">
    <property type="entry name" value="Pyr_redox_2"/>
    <property type="match status" value="1"/>
</dbReference>
<evidence type="ECO:0000313" key="14">
    <source>
        <dbReference type="Proteomes" id="UP001210720"/>
    </source>
</evidence>
<dbReference type="EC" id="1.8.1.4" evidence="2 10"/>
<proteinExistence type="inferred from homology"/>
<dbReference type="NCBIfam" id="TIGR01350">
    <property type="entry name" value="lipoamide_DH"/>
    <property type="match status" value="1"/>
</dbReference>
<evidence type="ECO:0000256" key="9">
    <source>
        <dbReference type="ARBA" id="ARBA00049187"/>
    </source>
</evidence>
<dbReference type="PRINTS" id="PR00368">
    <property type="entry name" value="FADPNR"/>
</dbReference>
<comment type="miscellaneous">
    <text evidence="10">The active site is a redox-active disulfide bond.</text>
</comment>
<evidence type="ECO:0000256" key="2">
    <source>
        <dbReference type="ARBA" id="ARBA00012608"/>
    </source>
</evidence>
<comment type="caution">
    <text evidence="13">The sequence shown here is derived from an EMBL/GenBank/DDBJ whole genome shotgun (WGS) entry which is preliminary data.</text>
</comment>
<evidence type="ECO:0000313" key="13">
    <source>
        <dbReference type="EMBL" id="MDA7426479.1"/>
    </source>
</evidence>
<dbReference type="Pfam" id="PF02852">
    <property type="entry name" value="Pyr_redox_dim"/>
    <property type="match status" value="1"/>
</dbReference>
<dbReference type="Gene3D" id="3.30.390.30">
    <property type="match status" value="1"/>
</dbReference>
<protein>
    <recommendedName>
        <fullName evidence="2 10">Dihydrolipoyl dehydrogenase</fullName>
        <ecNumber evidence="2 10">1.8.1.4</ecNumber>
    </recommendedName>
</protein>
<dbReference type="InterPro" id="IPR004099">
    <property type="entry name" value="Pyr_nucl-diS_OxRdtase_dimer"/>
</dbReference>
<evidence type="ECO:0000256" key="4">
    <source>
        <dbReference type="ARBA" id="ARBA00022827"/>
    </source>
</evidence>
<dbReference type="Proteomes" id="UP001210720">
    <property type="component" value="Unassembled WGS sequence"/>
</dbReference>
<dbReference type="PIRSF" id="PIRSF000350">
    <property type="entry name" value="Mercury_reductase_MerA"/>
    <property type="match status" value="1"/>
</dbReference>
<evidence type="ECO:0000256" key="6">
    <source>
        <dbReference type="ARBA" id="ARBA00023027"/>
    </source>
</evidence>
<dbReference type="EMBL" id="JAQIOY010000009">
    <property type="protein sequence ID" value="MDA7426479.1"/>
    <property type="molecule type" value="Genomic_DNA"/>
</dbReference>
<evidence type="ECO:0000256" key="8">
    <source>
        <dbReference type="ARBA" id="ARBA00023284"/>
    </source>
</evidence>
<organism evidence="13 14">
    <name type="scientific">Thalassococcus lentus</name>
    <dbReference type="NCBI Taxonomy" id="1210524"/>
    <lineage>
        <taxon>Bacteria</taxon>
        <taxon>Pseudomonadati</taxon>
        <taxon>Pseudomonadota</taxon>
        <taxon>Alphaproteobacteria</taxon>
        <taxon>Rhodobacterales</taxon>
        <taxon>Roseobacteraceae</taxon>
        <taxon>Thalassococcus</taxon>
    </lineage>
</organism>
<evidence type="ECO:0000259" key="12">
    <source>
        <dbReference type="Pfam" id="PF07992"/>
    </source>
</evidence>
<sequence>MSQYDVIVIGSGPGGYVAAIRCAQLGLKTACVEGRETLGGTCLNIGCIPSKALLHASHQLHEAEHNFAKMGLKGKSPSVDWPQMLAYKDDVIGQNTKGIEFLFKKNKIDWLKGWGSIPEAGKVKVGDDIHEAKNIIVASGSEPTSIPNVSIDEKIVVSSTGALELGKVPKKMVVIGAGVIGLELGSVYARLGTEVQVVEFLDTITPTMDKEVSKSFLRLLKKQGLSFTLGAAVQGVETTKTKAKVTYKLRKDDSEHTVDADVVLVSTGRKPYTDGLGLEALGVEMSDRGQIKTDAHWQTNVKGIYAIGDCIDGPMLAHKAEDEGMAAAEVIAGKHGHVNYGVIPSVIYTHPEVASVGATEEELKAEGRAYKVGKFSFMGNGRAKAVFAGDGFVKLLADKETDRILGAHIIGPAAGDLIHEICVGMEFGASAEDIALTCHAHPTFSEAVREAALACGDGAIHS</sequence>
<evidence type="ECO:0000256" key="1">
    <source>
        <dbReference type="ARBA" id="ARBA00007532"/>
    </source>
</evidence>
<dbReference type="InterPro" id="IPR006258">
    <property type="entry name" value="Lipoamide_DH"/>
</dbReference>
<evidence type="ECO:0000256" key="10">
    <source>
        <dbReference type="RuleBase" id="RU003692"/>
    </source>
</evidence>
<dbReference type="InterPro" id="IPR012999">
    <property type="entry name" value="Pyr_OxRdtase_I_AS"/>
</dbReference>
<dbReference type="InterPro" id="IPR016156">
    <property type="entry name" value="FAD/NAD-linked_Rdtase_dimer_sf"/>
</dbReference>
<keyword evidence="8 10" id="KW-0676">Redox-active center</keyword>
<dbReference type="PROSITE" id="PS00076">
    <property type="entry name" value="PYRIDINE_REDOX_1"/>
    <property type="match status" value="1"/>
</dbReference>
<dbReference type="InterPro" id="IPR001100">
    <property type="entry name" value="Pyr_nuc-diS_OxRdtase"/>
</dbReference>
<dbReference type="SUPFAM" id="SSF51905">
    <property type="entry name" value="FAD/NAD(P)-binding domain"/>
    <property type="match status" value="1"/>
</dbReference>
<dbReference type="PANTHER" id="PTHR22912:SF151">
    <property type="entry name" value="DIHYDROLIPOYL DEHYDROGENASE, MITOCHONDRIAL"/>
    <property type="match status" value="1"/>
</dbReference>
<feature type="domain" description="Pyridine nucleotide-disulphide oxidoreductase dimerisation" evidence="11">
    <location>
        <begin position="343"/>
        <end position="452"/>
    </location>
</feature>
<dbReference type="RefSeq" id="WP_271433832.1">
    <property type="nucleotide sequence ID" value="NZ_JAQIOY010000009.1"/>
</dbReference>
<dbReference type="InterPro" id="IPR023753">
    <property type="entry name" value="FAD/NAD-binding_dom"/>
</dbReference>
<evidence type="ECO:0000256" key="7">
    <source>
        <dbReference type="ARBA" id="ARBA00023157"/>
    </source>
</evidence>
<keyword evidence="7" id="KW-1015">Disulfide bond</keyword>
<dbReference type="InterPro" id="IPR036188">
    <property type="entry name" value="FAD/NAD-bd_sf"/>
</dbReference>
<feature type="domain" description="FAD/NAD(P)-binding" evidence="12">
    <location>
        <begin position="4"/>
        <end position="324"/>
    </location>
</feature>